<organism evidence="2 3">
    <name type="scientific">Pedobacter steynii</name>
    <dbReference type="NCBI Taxonomy" id="430522"/>
    <lineage>
        <taxon>Bacteria</taxon>
        <taxon>Pseudomonadati</taxon>
        <taxon>Bacteroidota</taxon>
        <taxon>Sphingobacteriia</taxon>
        <taxon>Sphingobacteriales</taxon>
        <taxon>Sphingobacteriaceae</taxon>
        <taxon>Pedobacter</taxon>
    </lineage>
</organism>
<gene>
    <name evidence="2" type="ORF">SAMN05421820_105137</name>
</gene>
<dbReference type="EMBL" id="FNGY01000005">
    <property type="protein sequence ID" value="SDM82438.1"/>
    <property type="molecule type" value="Genomic_DNA"/>
</dbReference>
<dbReference type="InterPro" id="IPR037053">
    <property type="entry name" value="Phage_tail_collar_dom_sf"/>
</dbReference>
<dbReference type="OrthoDB" id="9810174at2"/>
<evidence type="ECO:0000313" key="2">
    <source>
        <dbReference type="EMBL" id="SDM82438.1"/>
    </source>
</evidence>
<name>A0A1G9WD39_9SPHI</name>
<dbReference type="Gene3D" id="3.90.1340.10">
    <property type="entry name" value="Phage tail collar domain"/>
    <property type="match status" value="1"/>
</dbReference>
<dbReference type="Proteomes" id="UP000183200">
    <property type="component" value="Unassembled WGS sequence"/>
</dbReference>
<protein>
    <submittedName>
        <fullName evidence="2">Microcystin-dependent protein</fullName>
    </submittedName>
</protein>
<dbReference type="Pfam" id="PF07484">
    <property type="entry name" value="Collar"/>
    <property type="match status" value="1"/>
</dbReference>
<reference evidence="3" key="1">
    <citation type="submission" date="2016-10" db="EMBL/GenBank/DDBJ databases">
        <authorList>
            <person name="Varghese N."/>
            <person name="Submissions S."/>
        </authorList>
    </citation>
    <scope>NUCLEOTIDE SEQUENCE [LARGE SCALE GENOMIC DNA]</scope>
    <source>
        <strain evidence="3">DSM 19110</strain>
    </source>
</reference>
<dbReference type="AlphaFoldDB" id="A0A1G9WD39"/>
<dbReference type="SUPFAM" id="SSF88874">
    <property type="entry name" value="Receptor-binding domain of short tail fibre protein gp12"/>
    <property type="match status" value="1"/>
</dbReference>
<keyword evidence="3" id="KW-1185">Reference proteome</keyword>
<sequence length="187" mass="19036">MDEYMGMVKIFAGNFAPRGFQFCNGQIIGIAQNSALFALLGTTYGGNGQTTFGLPDLRGRVPVGWGQGPGLSNYALGQVSGTESTSILITNMPAHNHIATSTLALNASNAAATVGTPVAGNALGAGKDVNTDPVSMYTTSTPNIPLAGGTVTTTVGIAGGSQPINILQPILAISYIICMEGAFPSRN</sequence>
<accession>A0A1G9WD39</accession>
<dbReference type="InterPro" id="IPR011083">
    <property type="entry name" value="Phage_tail_collar_dom"/>
</dbReference>
<evidence type="ECO:0000313" key="3">
    <source>
        <dbReference type="Proteomes" id="UP000183200"/>
    </source>
</evidence>
<evidence type="ECO:0000259" key="1">
    <source>
        <dbReference type="Pfam" id="PF07484"/>
    </source>
</evidence>
<proteinExistence type="predicted"/>
<dbReference type="RefSeq" id="WP_074608240.1">
    <property type="nucleotide sequence ID" value="NZ_FNGY01000005.1"/>
</dbReference>
<feature type="domain" description="Phage tail collar" evidence="1">
    <location>
        <begin position="6"/>
        <end position="62"/>
    </location>
</feature>